<evidence type="ECO:0000256" key="1">
    <source>
        <dbReference type="ARBA" id="ARBA00004141"/>
    </source>
</evidence>
<proteinExistence type="inferred from homology"/>
<feature type="transmembrane region" description="Helical" evidence="6">
    <location>
        <begin position="46"/>
        <end position="67"/>
    </location>
</feature>
<dbReference type="EMBL" id="DSVI01000019">
    <property type="protein sequence ID" value="HGT48849.1"/>
    <property type="molecule type" value="Genomic_DNA"/>
</dbReference>
<comment type="subcellular location">
    <subcellularLocation>
        <location evidence="1">Membrane</location>
        <topology evidence="1">Multi-pass membrane protein</topology>
    </subcellularLocation>
</comment>
<dbReference type="InterPro" id="IPR000620">
    <property type="entry name" value="EamA_dom"/>
</dbReference>
<keyword evidence="5 6" id="KW-0472">Membrane</keyword>
<evidence type="ECO:0000256" key="3">
    <source>
        <dbReference type="ARBA" id="ARBA00022692"/>
    </source>
</evidence>
<dbReference type="Pfam" id="PF00892">
    <property type="entry name" value="EamA"/>
    <property type="match status" value="2"/>
</dbReference>
<feature type="transmembrane region" description="Helical" evidence="6">
    <location>
        <begin position="248"/>
        <end position="271"/>
    </location>
</feature>
<evidence type="ECO:0000259" key="7">
    <source>
        <dbReference type="Pfam" id="PF00892"/>
    </source>
</evidence>
<evidence type="ECO:0000256" key="5">
    <source>
        <dbReference type="ARBA" id="ARBA00023136"/>
    </source>
</evidence>
<keyword evidence="3 6" id="KW-0812">Transmembrane</keyword>
<organism evidence="8">
    <name type="scientific">Ignavibacterium album</name>
    <dbReference type="NCBI Taxonomy" id="591197"/>
    <lineage>
        <taxon>Bacteria</taxon>
        <taxon>Pseudomonadati</taxon>
        <taxon>Ignavibacteriota</taxon>
        <taxon>Ignavibacteria</taxon>
        <taxon>Ignavibacteriales</taxon>
        <taxon>Ignavibacteriaceae</taxon>
        <taxon>Ignavibacterium</taxon>
    </lineage>
</organism>
<protein>
    <submittedName>
        <fullName evidence="8">DMT family transporter</fullName>
    </submittedName>
</protein>
<dbReference type="InterPro" id="IPR037185">
    <property type="entry name" value="EmrE-like"/>
</dbReference>
<reference evidence="8" key="1">
    <citation type="journal article" date="2020" name="mSystems">
        <title>Genome- and Community-Level Interaction Insights into Carbon Utilization and Element Cycling Functions of Hydrothermarchaeota in Hydrothermal Sediment.</title>
        <authorList>
            <person name="Zhou Z."/>
            <person name="Liu Y."/>
            <person name="Xu W."/>
            <person name="Pan J."/>
            <person name="Luo Z.H."/>
            <person name="Li M."/>
        </authorList>
    </citation>
    <scope>NUCLEOTIDE SEQUENCE [LARGE SCALE GENOMIC DNA]</scope>
    <source>
        <strain evidence="8">SpSt-500</strain>
    </source>
</reference>
<feature type="domain" description="EamA" evidence="7">
    <location>
        <begin position="44"/>
        <end position="175"/>
    </location>
</feature>
<dbReference type="SUPFAM" id="SSF103481">
    <property type="entry name" value="Multidrug resistance efflux transporter EmrE"/>
    <property type="match status" value="2"/>
</dbReference>
<comment type="caution">
    <text evidence="8">The sequence shown here is derived from an EMBL/GenBank/DDBJ whole genome shotgun (WGS) entry which is preliminary data.</text>
</comment>
<feature type="transmembrane region" description="Helical" evidence="6">
    <location>
        <begin position="305"/>
        <end position="324"/>
    </location>
</feature>
<dbReference type="InterPro" id="IPR050638">
    <property type="entry name" value="AA-Vitamin_Transporters"/>
</dbReference>
<evidence type="ECO:0000313" key="8">
    <source>
        <dbReference type="EMBL" id="HGT48849.1"/>
    </source>
</evidence>
<evidence type="ECO:0000256" key="6">
    <source>
        <dbReference type="SAM" id="Phobius"/>
    </source>
</evidence>
<dbReference type="AlphaFoldDB" id="A0A832G7S8"/>
<keyword evidence="4 6" id="KW-1133">Transmembrane helix</keyword>
<feature type="domain" description="EamA" evidence="7">
    <location>
        <begin position="189"/>
        <end position="323"/>
    </location>
</feature>
<comment type="similarity">
    <text evidence="2">Belongs to the EamA transporter family.</text>
</comment>
<feature type="transmembrane region" description="Helical" evidence="6">
    <location>
        <begin position="73"/>
        <end position="93"/>
    </location>
</feature>
<evidence type="ECO:0000256" key="2">
    <source>
        <dbReference type="ARBA" id="ARBA00007362"/>
    </source>
</evidence>
<feature type="transmembrane region" description="Helical" evidence="6">
    <location>
        <begin position="105"/>
        <end position="125"/>
    </location>
</feature>
<sequence length="326" mass="33982">MHRPVHRTRTKPRCILLRTCGALLFSGEVAFWQWEDGLGKRNTRGLVSGLLAASIWGGMYVVSKVVLQVIPPFTLLTLRLVIGALVLGVVVVATRTSRLERGQTLKLLAVGVIGYGLSLGLQFVGTKLSTASNGALVTSATPAFVLLFAPLVLQEKSTPRGVLALVVATLGVVAVIDPRHVDLSSALFIGNLCLVGAAVTWALYSVLVRRVSRSTPVLLASTVMLLGGLPVSVPLAVGEVSASAIGPISPGVVGGVLFLGVIATAAAMFLWNYAFAHLPAATASLTFFAQPVVGTLLGWLFLGELITPTFLLGGALIGAGIFIARE</sequence>
<evidence type="ECO:0000256" key="4">
    <source>
        <dbReference type="ARBA" id="ARBA00022989"/>
    </source>
</evidence>
<dbReference type="Gene3D" id="1.10.3730.20">
    <property type="match status" value="1"/>
</dbReference>
<gene>
    <name evidence="8" type="ORF">ENS56_12500</name>
</gene>
<accession>A0A832G7S8</accession>
<feature type="transmembrane region" description="Helical" evidence="6">
    <location>
        <begin position="131"/>
        <end position="153"/>
    </location>
</feature>
<dbReference type="GO" id="GO:0016020">
    <property type="term" value="C:membrane"/>
    <property type="evidence" value="ECO:0007669"/>
    <property type="project" value="UniProtKB-SubCell"/>
</dbReference>
<dbReference type="PANTHER" id="PTHR32322">
    <property type="entry name" value="INNER MEMBRANE TRANSPORTER"/>
    <property type="match status" value="1"/>
</dbReference>
<feature type="transmembrane region" description="Helical" evidence="6">
    <location>
        <begin position="160"/>
        <end position="177"/>
    </location>
</feature>
<name>A0A832G7S8_9BACT</name>
<feature type="transmembrane region" description="Helical" evidence="6">
    <location>
        <begin position="216"/>
        <end position="236"/>
    </location>
</feature>
<feature type="transmembrane region" description="Helical" evidence="6">
    <location>
        <begin position="183"/>
        <end position="204"/>
    </location>
</feature>
<feature type="transmembrane region" description="Helical" evidence="6">
    <location>
        <begin position="278"/>
        <end position="299"/>
    </location>
</feature>
<dbReference type="PANTHER" id="PTHR32322:SF2">
    <property type="entry name" value="EAMA DOMAIN-CONTAINING PROTEIN"/>
    <property type="match status" value="1"/>
</dbReference>